<evidence type="ECO:0000256" key="1">
    <source>
        <dbReference type="SAM" id="Coils"/>
    </source>
</evidence>
<keyword evidence="2" id="KW-1133">Transmembrane helix</keyword>
<feature type="transmembrane region" description="Helical" evidence="2">
    <location>
        <begin position="289"/>
        <end position="313"/>
    </location>
</feature>
<sequence length="751" mass="84771">MLLKLSTIQWFFMFIIMSIINLIYNIDISSILSKPLITTTKKKNIFATFVIYLIMATHCVNAYSDKGVYLFEGVTGREFYDFFAKISYPSDKGNQENIKASSDARNATKGDTAGEIAQILSSTEKFQNAMKQFFEVVEMGSHPEDDVDDQFNTVTSENYDLKKLNITSSENSEINLGQILTGVNIPDDFIYQFIKNIPPEHYQSIIEDAEKFTNNFISVLTDDSIDWFTENSTSSDNVTSSFDFKLQSTGSEIDPEQKEYLHRVIRRLKRRVTRYPDGNRWVQEHSEGLALFGTMTAVLSIVGGIFVASACGFMAASPAFTGPCAVFTVVIILLLMLAGLASFYFTSKRIPKHINGQLSKIFGPVQISPDDLTDELRRHQPSKKVTPGEKSSDELVDLFKPDGIFGGFSDEQIGRIIKTIADEKFKDPDQTDKSFEGINKSQYETLLKIIEENKKEIDDLKKINQDNNKLHDEEHDDFQKRDILSSIKNKFKPKGTNDESRNNTNSEEYFNALGELLKDKIEGDIFFANFDIPHLLKLSNEPSFLNFNFAFFKTKDGNYVPIIDLVPGGDYKDLGVKIALTLLGEAKPKEHISWNKDKCVFDKIKEHSFVSLAYKEDFHQNLQKIPTMEFSSEGKSSEWYLQKLFSSDGDGFSYCGMDPNEIDNSTGSHSVLSYILSISRVTVQFGKIAKAPTDCETIIQKGRNFVHKVNDGVQSGKNYLKGGIDYAFGIDDSSGISSLEDRHPDDESQLK</sequence>
<organism evidence="3 4">
    <name type="scientific">Wickerhamomyces ciferrii (strain ATCC 14091 / BCRC 22168 / CBS 111 / JCM 3599 / NBRC 0793 / NRRL Y-1031 F-60-10)</name>
    <name type="common">Yeast</name>
    <name type="synonym">Pichia ciferrii</name>
    <dbReference type="NCBI Taxonomy" id="1206466"/>
    <lineage>
        <taxon>Eukaryota</taxon>
        <taxon>Fungi</taxon>
        <taxon>Dikarya</taxon>
        <taxon>Ascomycota</taxon>
        <taxon>Saccharomycotina</taxon>
        <taxon>Saccharomycetes</taxon>
        <taxon>Phaffomycetales</taxon>
        <taxon>Wickerhamomycetaceae</taxon>
        <taxon>Wickerhamomyces</taxon>
    </lineage>
</organism>
<feature type="transmembrane region" description="Helical" evidence="2">
    <location>
        <begin position="45"/>
        <end position="63"/>
    </location>
</feature>
<keyword evidence="1" id="KW-0175">Coiled coil</keyword>
<gene>
    <name evidence="3" type="ORF">BN7_6404</name>
</gene>
<accession>K0KNI9</accession>
<feature type="transmembrane region" description="Helical" evidence="2">
    <location>
        <begin position="325"/>
        <end position="345"/>
    </location>
</feature>
<comment type="caution">
    <text evidence="3">The sequence shown here is derived from an EMBL/GenBank/DDBJ whole genome shotgun (WGS) entry which is preliminary data.</text>
</comment>
<evidence type="ECO:0000313" key="4">
    <source>
        <dbReference type="Proteomes" id="UP000009328"/>
    </source>
</evidence>
<protein>
    <submittedName>
        <fullName evidence="3">Membrane protein</fullName>
    </submittedName>
</protein>
<dbReference type="EMBL" id="CAIF01000273">
    <property type="protein sequence ID" value="CCH46805.1"/>
    <property type="molecule type" value="Genomic_DNA"/>
</dbReference>
<keyword evidence="4" id="KW-1185">Reference proteome</keyword>
<dbReference type="InParanoid" id="K0KNI9"/>
<dbReference type="AlphaFoldDB" id="K0KNI9"/>
<keyword evidence="2" id="KW-0812">Transmembrane</keyword>
<feature type="coiled-coil region" evidence="1">
    <location>
        <begin position="443"/>
        <end position="473"/>
    </location>
</feature>
<name>K0KNI9_WICCF</name>
<keyword evidence="2" id="KW-0472">Membrane</keyword>
<evidence type="ECO:0000313" key="3">
    <source>
        <dbReference type="EMBL" id="CCH46805.1"/>
    </source>
</evidence>
<reference evidence="3 4" key="1">
    <citation type="journal article" date="2012" name="Eukaryot. Cell">
        <title>Draft genome sequence of Wickerhamomyces ciferrii NRRL Y-1031 F-60-10.</title>
        <authorList>
            <person name="Schneider J."/>
            <person name="Andrea H."/>
            <person name="Blom J."/>
            <person name="Jaenicke S."/>
            <person name="Ruckert C."/>
            <person name="Schorsch C."/>
            <person name="Szczepanowski R."/>
            <person name="Farwick M."/>
            <person name="Goesmann A."/>
            <person name="Puhler A."/>
            <person name="Schaffer S."/>
            <person name="Tauch A."/>
            <person name="Kohler T."/>
            <person name="Brinkrolf K."/>
        </authorList>
    </citation>
    <scope>NUCLEOTIDE SEQUENCE [LARGE SCALE GENOMIC DNA]</scope>
    <source>
        <strain evidence="4">ATCC 14091 / BCRC 22168 / CBS 111 / JCM 3599 / NBRC 0793 / NRRL Y-1031 F-60-10</strain>
    </source>
</reference>
<dbReference type="HOGENOM" id="CLU_370547_0_0_1"/>
<dbReference type="Proteomes" id="UP000009328">
    <property type="component" value="Unassembled WGS sequence"/>
</dbReference>
<feature type="transmembrane region" description="Helical" evidence="2">
    <location>
        <begin position="6"/>
        <end position="24"/>
    </location>
</feature>
<proteinExistence type="predicted"/>
<evidence type="ECO:0000256" key="2">
    <source>
        <dbReference type="SAM" id="Phobius"/>
    </source>
</evidence>